<gene>
    <name evidence="1" type="ORF">PCOR1329_LOCUS78357</name>
</gene>
<reference evidence="1" key="1">
    <citation type="submission" date="2023-10" db="EMBL/GenBank/DDBJ databases">
        <authorList>
            <person name="Chen Y."/>
            <person name="Shah S."/>
            <person name="Dougan E. K."/>
            <person name="Thang M."/>
            <person name="Chan C."/>
        </authorList>
    </citation>
    <scope>NUCLEOTIDE SEQUENCE [LARGE SCALE GENOMIC DNA]</scope>
</reference>
<evidence type="ECO:0000313" key="2">
    <source>
        <dbReference type="Proteomes" id="UP001189429"/>
    </source>
</evidence>
<comment type="caution">
    <text evidence="1">The sequence shown here is derived from an EMBL/GenBank/DDBJ whole genome shotgun (WGS) entry which is preliminary data.</text>
</comment>
<proteinExistence type="predicted"/>
<protein>
    <submittedName>
        <fullName evidence="1">Uncharacterized protein</fullName>
    </submittedName>
</protein>
<dbReference type="EMBL" id="CAUYUJ010020922">
    <property type="protein sequence ID" value="CAK0901411.1"/>
    <property type="molecule type" value="Genomic_DNA"/>
</dbReference>
<feature type="non-terminal residue" evidence="1">
    <location>
        <position position="64"/>
    </location>
</feature>
<dbReference type="Proteomes" id="UP001189429">
    <property type="component" value="Unassembled WGS sequence"/>
</dbReference>
<accession>A0ABN9XS73</accession>
<keyword evidence="2" id="KW-1185">Reference proteome</keyword>
<evidence type="ECO:0000313" key="1">
    <source>
        <dbReference type="EMBL" id="CAK0901411.1"/>
    </source>
</evidence>
<name>A0ABN9XS73_9DINO</name>
<feature type="non-terminal residue" evidence="1">
    <location>
        <position position="1"/>
    </location>
</feature>
<organism evidence="1 2">
    <name type="scientific">Prorocentrum cordatum</name>
    <dbReference type="NCBI Taxonomy" id="2364126"/>
    <lineage>
        <taxon>Eukaryota</taxon>
        <taxon>Sar</taxon>
        <taxon>Alveolata</taxon>
        <taxon>Dinophyceae</taxon>
        <taxon>Prorocentrales</taxon>
        <taxon>Prorocentraceae</taxon>
        <taxon>Prorocentrum</taxon>
    </lineage>
</organism>
<sequence>SLMPPKPRSTTSWCLVTLARPSSGSTRVWTRSPRPVGRCGPCSPTPGVARGSGACRLRSLFCRK</sequence>